<dbReference type="Gene3D" id="3.30.420.40">
    <property type="match status" value="2"/>
</dbReference>
<name>A0A722H4X7_SALER</name>
<dbReference type="GO" id="GO:0006044">
    <property type="term" value="P:N-acetylglucosamine metabolic process"/>
    <property type="evidence" value="ECO:0007669"/>
    <property type="project" value="UniProtKB-UniRule"/>
</dbReference>
<dbReference type="CDD" id="cd24057">
    <property type="entry name" value="ASKHA_NBD_ROK_NAGK"/>
    <property type="match status" value="1"/>
</dbReference>
<dbReference type="Pfam" id="PF00480">
    <property type="entry name" value="ROK"/>
    <property type="match status" value="1"/>
</dbReference>
<reference evidence="15" key="2">
    <citation type="submission" date="2019-01" db="EMBL/GenBank/DDBJ databases">
        <authorList>
            <consortium name="NCBI Pathogen Detection Project"/>
        </authorList>
    </citation>
    <scope>NUCLEOTIDE SEQUENCE</scope>
    <source>
        <strain evidence="15">R17.5434</strain>
    </source>
</reference>
<evidence type="ECO:0000256" key="5">
    <source>
        <dbReference type="ARBA" id="ARBA00022741"/>
    </source>
</evidence>
<evidence type="ECO:0000256" key="12">
    <source>
        <dbReference type="ARBA" id="ARBA00038116"/>
    </source>
</evidence>
<evidence type="ECO:0000256" key="4">
    <source>
        <dbReference type="ARBA" id="ARBA00022723"/>
    </source>
</evidence>
<dbReference type="RefSeq" id="WP_107238642.1">
    <property type="nucleotide sequence ID" value="NZ_CP028169.1"/>
</dbReference>
<dbReference type="GO" id="GO:0005524">
    <property type="term" value="F:ATP binding"/>
    <property type="evidence" value="ECO:0007669"/>
    <property type="project" value="UniProtKB-UniRule"/>
</dbReference>
<dbReference type="AlphaFoldDB" id="A0A722H4X7"/>
<dbReference type="PANTHER" id="PTHR18964:SF162">
    <property type="entry name" value="N-ACETYL-D-GLUCOSAMINE KINASE"/>
    <property type="match status" value="1"/>
</dbReference>
<keyword evidence="5 14" id="KW-0547">Nucleotide-binding</keyword>
<evidence type="ECO:0000256" key="3">
    <source>
        <dbReference type="ARBA" id="ARBA00022679"/>
    </source>
</evidence>
<dbReference type="InterPro" id="IPR000600">
    <property type="entry name" value="ROK"/>
</dbReference>
<dbReference type="PANTHER" id="PTHR18964">
    <property type="entry name" value="ROK (REPRESSOR, ORF, KINASE) FAMILY"/>
    <property type="match status" value="1"/>
</dbReference>
<comment type="caution">
    <text evidence="15">The sequence shown here is derived from an EMBL/GenBank/DDBJ whole genome shotgun (WGS) entry which is preliminary data.</text>
</comment>
<keyword evidence="8 14" id="KW-0067">ATP-binding</keyword>
<evidence type="ECO:0000256" key="8">
    <source>
        <dbReference type="ARBA" id="ARBA00022840"/>
    </source>
</evidence>
<evidence type="ECO:0000256" key="9">
    <source>
        <dbReference type="ARBA" id="ARBA00023277"/>
    </source>
</evidence>
<comment type="function">
    <text evidence="14">Catalyzes the phosphorylation of N-acetyl-D-glucosamine (GlcNAc) derived from cell-wall degradation, yielding GlcNAc-6-P.</text>
</comment>
<dbReference type="FunFam" id="3.30.420.40:FF:000049">
    <property type="entry name" value="N-acetyl-D-glucosamine kinase"/>
    <property type="match status" value="1"/>
</dbReference>
<feature type="binding site" evidence="14">
    <location>
        <begin position="135"/>
        <end position="142"/>
    </location>
    <ligand>
        <name>ATP</name>
        <dbReference type="ChEBI" id="CHEBI:30616"/>
    </ligand>
</feature>
<organism evidence="15">
    <name type="scientific">Salmonella enterica</name>
    <name type="common">Salmonella choleraesuis</name>
    <dbReference type="NCBI Taxonomy" id="28901"/>
    <lineage>
        <taxon>Bacteria</taxon>
        <taxon>Pseudomonadati</taxon>
        <taxon>Pseudomonadota</taxon>
        <taxon>Gammaproteobacteria</taxon>
        <taxon>Enterobacterales</taxon>
        <taxon>Enterobacteriaceae</taxon>
        <taxon>Salmonella</taxon>
    </lineage>
</organism>
<reference evidence="15" key="1">
    <citation type="journal article" date="2018" name="Genome Biol.">
        <title>SKESA: strategic k-mer extension for scrupulous assemblies.</title>
        <authorList>
            <person name="Souvorov A."/>
            <person name="Agarwala R."/>
            <person name="Lipman D.J."/>
        </authorList>
    </citation>
    <scope>NUCLEOTIDE SEQUENCE</scope>
    <source>
        <strain evidence="15">R17.5434</strain>
    </source>
</reference>
<dbReference type="FunFam" id="3.30.420.40:FF:000051">
    <property type="entry name" value="N-acetyl-D-glucosamine kinase"/>
    <property type="match status" value="1"/>
</dbReference>
<evidence type="ECO:0000256" key="10">
    <source>
        <dbReference type="ARBA" id="ARBA00031123"/>
    </source>
</evidence>
<dbReference type="GO" id="GO:0008270">
    <property type="term" value="F:zinc ion binding"/>
    <property type="evidence" value="ECO:0007669"/>
    <property type="project" value="UniProtKB-UniRule"/>
</dbReference>
<keyword evidence="4 14" id="KW-0479">Metal-binding</keyword>
<feature type="binding site" evidence="14">
    <location>
        <begin position="4"/>
        <end position="11"/>
    </location>
    <ligand>
        <name>ATP</name>
        <dbReference type="ChEBI" id="CHEBI:30616"/>
    </ligand>
</feature>
<dbReference type="UniPathway" id="UPA00544"/>
<feature type="binding site" evidence="14">
    <location>
        <position position="179"/>
    </location>
    <ligand>
        <name>Zn(2+)</name>
        <dbReference type="ChEBI" id="CHEBI:29105"/>
    </ligand>
</feature>
<evidence type="ECO:0000313" key="15">
    <source>
        <dbReference type="EMBL" id="HAD8955118.1"/>
    </source>
</evidence>
<protein>
    <recommendedName>
        <fullName evidence="2 14">N-acetyl-D-glucosamine kinase</fullName>
        <ecNumber evidence="1 14">2.7.1.59</ecNumber>
    </recommendedName>
    <alternativeName>
        <fullName evidence="10 14">GlcNAc kinase</fullName>
    </alternativeName>
</protein>
<comment type="pathway">
    <text evidence="11 14">Cell wall biogenesis; peptidoglycan recycling.</text>
</comment>
<dbReference type="HAMAP" id="MF_01271">
    <property type="entry name" value="GlcNAc_kinase"/>
    <property type="match status" value="1"/>
</dbReference>
<feature type="binding site" evidence="14">
    <location>
        <position position="181"/>
    </location>
    <ligand>
        <name>Zn(2+)</name>
        <dbReference type="ChEBI" id="CHEBI:29105"/>
    </ligand>
</feature>
<keyword evidence="6 14" id="KW-0418">Kinase</keyword>
<dbReference type="GO" id="GO:0045127">
    <property type="term" value="F:N-acetylglucosamine kinase activity"/>
    <property type="evidence" value="ECO:0007669"/>
    <property type="project" value="UniProtKB-UniRule"/>
</dbReference>
<evidence type="ECO:0000256" key="11">
    <source>
        <dbReference type="ARBA" id="ARBA00037880"/>
    </source>
</evidence>
<evidence type="ECO:0000256" key="7">
    <source>
        <dbReference type="ARBA" id="ARBA00022833"/>
    </source>
</evidence>
<dbReference type="InterPro" id="IPR023505">
    <property type="entry name" value="N-acetyl-D-glucosamine_kinase"/>
</dbReference>
<comment type="catalytic activity">
    <reaction evidence="13 14">
        <text>N-acetyl-D-glucosamine + ATP = N-acetyl-D-glucosamine 6-phosphate + ADP + H(+)</text>
        <dbReference type="Rhea" id="RHEA:17417"/>
        <dbReference type="ChEBI" id="CHEBI:15378"/>
        <dbReference type="ChEBI" id="CHEBI:30616"/>
        <dbReference type="ChEBI" id="CHEBI:57513"/>
        <dbReference type="ChEBI" id="CHEBI:456216"/>
        <dbReference type="ChEBI" id="CHEBI:506227"/>
        <dbReference type="EC" id="2.7.1.59"/>
    </reaction>
</comment>
<evidence type="ECO:0000256" key="14">
    <source>
        <dbReference type="HAMAP-Rule" id="MF_01271"/>
    </source>
</evidence>
<evidence type="ECO:0000256" key="13">
    <source>
        <dbReference type="ARBA" id="ARBA00049065"/>
    </source>
</evidence>
<gene>
    <name evidence="14" type="primary">nagK</name>
    <name evidence="15" type="ORF">G1359_17515</name>
</gene>
<dbReference type="GO" id="GO:0009254">
    <property type="term" value="P:peptidoglycan turnover"/>
    <property type="evidence" value="ECO:0007669"/>
    <property type="project" value="UniProtKB-UniRule"/>
</dbReference>
<dbReference type="SUPFAM" id="SSF53067">
    <property type="entry name" value="Actin-like ATPase domain"/>
    <property type="match status" value="1"/>
</dbReference>
<dbReference type="EC" id="2.7.1.59" evidence="1 14"/>
<evidence type="ECO:0000256" key="2">
    <source>
        <dbReference type="ARBA" id="ARBA00014974"/>
    </source>
</evidence>
<feature type="binding site" evidence="14">
    <location>
        <position position="186"/>
    </location>
    <ligand>
        <name>Zn(2+)</name>
        <dbReference type="ChEBI" id="CHEBI:29105"/>
    </ligand>
</feature>
<sequence length="305" mass="33140">MYYGFDIGGTKIALGVFDSTRRLQWEKRVPTPHASYGAFLDAVCELVAEADQRFGVKGSVGIGIPGMPETEDGTLYAANVPAASGKPLRADLSARLDRDVRLDNDANCFALSEAWDDEFTQYPLVMGLILGTGVGVGGGLVLNGKPITGQSYITGEFGHMRLPIDALTLMGFDFPLRRCGCGQMGCIENYLSGRGFAWLYQHYYDQSLQAPEIIALWEQGDERAHAHVERYLDLLAVCLGNILTIVDPDLLVIGGGLSNFTAITTQLAERLPRHLLPVARAPRIERARHGDAGGMRGAAFLHLTD</sequence>
<evidence type="ECO:0000256" key="1">
    <source>
        <dbReference type="ARBA" id="ARBA00012122"/>
    </source>
</evidence>
<comment type="similarity">
    <text evidence="12 14">Belongs to the ROK (NagC/XylR) family. NagK subfamily.</text>
</comment>
<keyword evidence="3 14" id="KW-0808">Transferase</keyword>
<dbReference type="NCBIfam" id="NF009835">
    <property type="entry name" value="PRK13310.1"/>
    <property type="match status" value="1"/>
</dbReference>
<keyword evidence="9 14" id="KW-0119">Carbohydrate metabolism</keyword>
<accession>A0A722H4X7</accession>
<proteinExistence type="inferred from homology"/>
<dbReference type="EMBL" id="DAAQEJ010000016">
    <property type="protein sequence ID" value="HAD8955118.1"/>
    <property type="molecule type" value="Genomic_DNA"/>
</dbReference>
<evidence type="ECO:0000256" key="6">
    <source>
        <dbReference type="ARBA" id="ARBA00022777"/>
    </source>
</evidence>
<keyword evidence="7 14" id="KW-0862">Zinc</keyword>
<dbReference type="InterPro" id="IPR043129">
    <property type="entry name" value="ATPase_NBD"/>
</dbReference>
<feature type="binding site" evidence="14">
    <location>
        <position position="159"/>
    </location>
    <ligand>
        <name>Zn(2+)</name>
        <dbReference type="ChEBI" id="CHEBI:29105"/>
    </ligand>
</feature>